<evidence type="ECO:0000313" key="3">
    <source>
        <dbReference type="Proteomes" id="UP000008850"/>
    </source>
</evidence>
<feature type="signal peptide" evidence="1">
    <location>
        <begin position="1"/>
        <end position="21"/>
    </location>
</feature>
<evidence type="ECO:0000313" key="2">
    <source>
        <dbReference type="EMBL" id="AEQ50394.1"/>
    </source>
</evidence>
<organism evidence="2 3">
    <name type="scientific">Pelagibacterium halotolerans (strain DSM 22347 / JCM 15775 / CGMCC 1.7692 / B2)</name>
    <dbReference type="NCBI Taxonomy" id="1082931"/>
    <lineage>
        <taxon>Bacteria</taxon>
        <taxon>Pseudomonadati</taxon>
        <taxon>Pseudomonadota</taxon>
        <taxon>Alphaproteobacteria</taxon>
        <taxon>Hyphomicrobiales</taxon>
        <taxon>Devosiaceae</taxon>
        <taxon>Pelagibacterium</taxon>
    </lineage>
</organism>
<proteinExistence type="predicted"/>
<reference evidence="2 3" key="1">
    <citation type="journal article" date="2012" name="J. Bacteriol.">
        <title>Complete genome sequence of Pelagibacterium halotolerans B2T.</title>
        <authorList>
            <person name="Huo Y.Y."/>
            <person name="Cheng H."/>
            <person name="Han X.F."/>
            <person name="Jiang X.W."/>
            <person name="Sun C."/>
            <person name="Zhang X.Q."/>
            <person name="Zhu X.F."/>
            <person name="Liu Y.F."/>
            <person name="Li P.F."/>
            <person name="Ni P.X."/>
            <person name="Wu M."/>
        </authorList>
    </citation>
    <scope>NUCLEOTIDE SEQUENCE [LARGE SCALE GENOMIC DNA]</scope>
    <source>
        <strain evidence="3">DSM 22347 / JCM 15775 / CGMCC 1.7692 / B2</strain>
    </source>
</reference>
<sequence>MKKCSAAPASFFRGWFSVVLAGAIATMTAVPVMGQVSNNVDQSLLETWRLATGNTIRFCQYEASPTLEFDRSLAEAAAQQLLVNAEFTVLGSDYGIGGEYAAEDLFVSLTNDCDVMVGMGLAANMYPVEFISTRPYVGFSYVLAVADENIERLEDIEGGKRVGALVGSFGFSALGRYIATLPTDRQLLALPYGDTELMITRLLDGTIAGMVVYGPSLAQFRAENPIEGEILARSLDSRIGANVNIGGVMLARNAYLRTMMDEAISLMIEDGTITALLAEAGLDTIPAQPGGFE</sequence>
<dbReference type="eggNOG" id="COG0834">
    <property type="taxonomic scope" value="Bacteria"/>
</dbReference>
<dbReference type="KEGG" id="phl:KKY_350"/>
<dbReference type="EMBL" id="CP003075">
    <property type="protein sequence ID" value="AEQ50394.1"/>
    <property type="molecule type" value="Genomic_DNA"/>
</dbReference>
<dbReference type="Proteomes" id="UP000008850">
    <property type="component" value="Chromosome"/>
</dbReference>
<evidence type="ECO:0000256" key="1">
    <source>
        <dbReference type="SAM" id="SignalP"/>
    </source>
</evidence>
<dbReference type="RefSeq" id="WP_014129544.1">
    <property type="nucleotide sequence ID" value="NC_016078.1"/>
</dbReference>
<dbReference type="STRING" id="1082931.KKY_350"/>
<feature type="chain" id="PRO_5003467836" evidence="1">
    <location>
        <begin position="22"/>
        <end position="293"/>
    </location>
</feature>
<dbReference type="SUPFAM" id="SSF53850">
    <property type="entry name" value="Periplasmic binding protein-like II"/>
    <property type="match status" value="1"/>
</dbReference>
<dbReference type="HOGENOM" id="CLU_085324_0_0_5"/>
<protein>
    <submittedName>
        <fullName evidence="2">ABC-type amino acid transport/signal transduction systems, periplasmic component/domain protein</fullName>
    </submittedName>
</protein>
<gene>
    <name evidence="2" type="ordered locus">KKY_350</name>
</gene>
<accession>G4R9H4</accession>
<dbReference type="AlphaFoldDB" id="G4R9H4"/>
<dbReference type="Gene3D" id="3.40.190.10">
    <property type="entry name" value="Periplasmic binding protein-like II"/>
    <property type="match status" value="2"/>
</dbReference>
<name>G4R9H4_PELHB</name>
<keyword evidence="3" id="KW-1185">Reference proteome</keyword>
<keyword evidence="1" id="KW-0732">Signal</keyword>